<evidence type="ECO:0000259" key="10">
    <source>
        <dbReference type="Pfam" id="PF21088"/>
    </source>
</evidence>
<evidence type="ECO:0000313" key="11">
    <source>
        <dbReference type="EMBL" id="ODN67116.1"/>
    </source>
</evidence>
<evidence type="ECO:0000256" key="5">
    <source>
        <dbReference type="ARBA" id="ARBA00022989"/>
    </source>
</evidence>
<dbReference type="RefSeq" id="WP_245652076.1">
    <property type="nucleotide sequence ID" value="NZ_MCRI01000009.1"/>
</dbReference>
<dbReference type="SUPFAM" id="SSF82689">
    <property type="entry name" value="Mechanosensitive channel protein MscS (YggB), C-terminal domain"/>
    <property type="match status" value="1"/>
</dbReference>
<comment type="subcellular location">
    <subcellularLocation>
        <location evidence="1">Cell membrane</location>
        <topology evidence="1">Multi-pass membrane protein</topology>
    </subcellularLocation>
</comment>
<protein>
    <submittedName>
        <fullName evidence="11">Moderate conductance mechanosensitive channel YbiO</fullName>
    </submittedName>
</protein>
<evidence type="ECO:0000259" key="8">
    <source>
        <dbReference type="Pfam" id="PF00924"/>
    </source>
</evidence>
<accession>A0A1E3GU67</accession>
<dbReference type="Gene3D" id="1.10.287.1260">
    <property type="match status" value="1"/>
</dbReference>
<dbReference type="AlphaFoldDB" id="A0A1E3GU67"/>
<evidence type="ECO:0000313" key="12">
    <source>
        <dbReference type="Proteomes" id="UP000094379"/>
    </source>
</evidence>
<dbReference type="InterPro" id="IPR049278">
    <property type="entry name" value="MS_channel_C"/>
</dbReference>
<dbReference type="EMBL" id="MCRI01000009">
    <property type="protein sequence ID" value="ODN67116.1"/>
    <property type="molecule type" value="Genomic_DNA"/>
</dbReference>
<dbReference type="Pfam" id="PF21088">
    <property type="entry name" value="MS_channel_1st"/>
    <property type="match status" value="1"/>
</dbReference>
<organism evidence="11 12">
    <name type="scientific">Methylophaga muralis</name>
    <dbReference type="NCBI Taxonomy" id="291169"/>
    <lineage>
        <taxon>Bacteria</taxon>
        <taxon>Pseudomonadati</taxon>
        <taxon>Pseudomonadota</taxon>
        <taxon>Gammaproteobacteria</taxon>
        <taxon>Thiotrichales</taxon>
        <taxon>Piscirickettsiaceae</taxon>
        <taxon>Methylophaga</taxon>
    </lineage>
</organism>
<feature type="region of interest" description="Disordered" evidence="7">
    <location>
        <begin position="204"/>
        <end position="254"/>
    </location>
</feature>
<feature type="domain" description="Mechanosensitive ion channel transmembrane helices 2/3" evidence="10">
    <location>
        <begin position="2"/>
        <end position="33"/>
    </location>
</feature>
<dbReference type="PANTHER" id="PTHR30460">
    <property type="entry name" value="MODERATE CONDUCTANCE MECHANOSENSITIVE CHANNEL YBIO"/>
    <property type="match status" value="1"/>
</dbReference>
<dbReference type="InterPro" id="IPR010920">
    <property type="entry name" value="LSM_dom_sf"/>
</dbReference>
<keyword evidence="12" id="KW-1185">Reference proteome</keyword>
<dbReference type="InterPro" id="IPR006685">
    <property type="entry name" value="MscS_channel_2nd"/>
</dbReference>
<evidence type="ECO:0000256" key="3">
    <source>
        <dbReference type="ARBA" id="ARBA00022475"/>
    </source>
</evidence>
<feature type="domain" description="Mechanosensitive ion channel MscS C-terminal" evidence="9">
    <location>
        <begin position="108"/>
        <end position="193"/>
    </location>
</feature>
<feature type="domain" description="Mechanosensitive ion channel MscS" evidence="8">
    <location>
        <begin position="35"/>
        <end position="97"/>
    </location>
</feature>
<feature type="compositionally biased region" description="Basic and acidic residues" evidence="7">
    <location>
        <begin position="229"/>
        <end position="248"/>
    </location>
</feature>
<dbReference type="Gene3D" id="2.30.30.60">
    <property type="match status" value="1"/>
</dbReference>
<dbReference type="STRING" id="291169.A9E74_01188"/>
<dbReference type="Pfam" id="PF00924">
    <property type="entry name" value="MS_channel_2nd"/>
    <property type="match status" value="1"/>
</dbReference>
<gene>
    <name evidence="11" type="primary">ybiO_3</name>
    <name evidence="11" type="ORF">A9E74_01188</name>
</gene>
<evidence type="ECO:0000256" key="7">
    <source>
        <dbReference type="SAM" id="MobiDB-lite"/>
    </source>
</evidence>
<dbReference type="Gene3D" id="3.30.70.100">
    <property type="match status" value="1"/>
</dbReference>
<evidence type="ECO:0000256" key="6">
    <source>
        <dbReference type="ARBA" id="ARBA00023136"/>
    </source>
</evidence>
<evidence type="ECO:0000256" key="1">
    <source>
        <dbReference type="ARBA" id="ARBA00004651"/>
    </source>
</evidence>
<keyword evidence="5" id="KW-1133">Transmembrane helix</keyword>
<keyword evidence="6" id="KW-0472">Membrane</keyword>
<evidence type="ECO:0000259" key="9">
    <source>
        <dbReference type="Pfam" id="PF21082"/>
    </source>
</evidence>
<dbReference type="GO" id="GO:0008381">
    <property type="term" value="F:mechanosensitive monoatomic ion channel activity"/>
    <property type="evidence" value="ECO:0007669"/>
    <property type="project" value="InterPro"/>
</dbReference>
<dbReference type="SUPFAM" id="SSF50182">
    <property type="entry name" value="Sm-like ribonucleoproteins"/>
    <property type="match status" value="1"/>
</dbReference>
<dbReference type="Pfam" id="PF21082">
    <property type="entry name" value="MS_channel_3rd"/>
    <property type="match status" value="1"/>
</dbReference>
<name>A0A1E3GU67_9GAMM</name>
<keyword evidence="3" id="KW-1003">Cell membrane</keyword>
<dbReference type="PATRIC" id="fig|291169.3.peg.1192"/>
<dbReference type="InterPro" id="IPR011014">
    <property type="entry name" value="MscS_channel_TM-2"/>
</dbReference>
<dbReference type="InterPro" id="IPR023408">
    <property type="entry name" value="MscS_beta-dom_sf"/>
</dbReference>
<dbReference type="Proteomes" id="UP000094379">
    <property type="component" value="Unassembled WGS sequence"/>
</dbReference>
<evidence type="ECO:0000256" key="4">
    <source>
        <dbReference type="ARBA" id="ARBA00022692"/>
    </source>
</evidence>
<dbReference type="InterPro" id="IPR049142">
    <property type="entry name" value="MS_channel_1st"/>
</dbReference>
<reference evidence="11 12" key="1">
    <citation type="submission" date="2016-07" db="EMBL/GenBank/DDBJ databases">
        <title>Draft Genome Sequence of Methylophaga muralis Bur 1.</title>
        <authorList>
            <person name="Vasilenko O.V."/>
            <person name="Doronina N.V."/>
            <person name="Shmareva M.N."/>
            <person name="Tarlachkov S.V."/>
            <person name="Mustakhimov I."/>
            <person name="Trotsenko Y.A."/>
        </authorList>
    </citation>
    <scope>NUCLEOTIDE SEQUENCE [LARGE SCALE GENOMIC DNA]</scope>
    <source>
        <strain evidence="11 12">Bur 1</strain>
    </source>
</reference>
<proteinExistence type="inferred from homology"/>
<dbReference type="InterPro" id="IPR011066">
    <property type="entry name" value="MscS_channel_C_sf"/>
</dbReference>
<dbReference type="InterPro" id="IPR045276">
    <property type="entry name" value="YbiO_bact"/>
</dbReference>
<comment type="similarity">
    <text evidence="2">Belongs to the MscS (TC 1.A.23) family.</text>
</comment>
<dbReference type="GO" id="GO:0005886">
    <property type="term" value="C:plasma membrane"/>
    <property type="evidence" value="ECO:0007669"/>
    <property type="project" value="UniProtKB-SubCell"/>
</dbReference>
<keyword evidence="4" id="KW-0812">Transmembrane</keyword>
<comment type="caution">
    <text evidence="11">The sequence shown here is derived from an EMBL/GenBank/DDBJ whole genome shotgun (WGS) entry which is preliminary data.</text>
</comment>
<dbReference type="PANTHER" id="PTHR30460:SF0">
    <property type="entry name" value="MODERATE CONDUCTANCE MECHANOSENSITIVE CHANNEL YBIO"/>
    <property type="match status" value="1"/>
</dbReference>
<dbReference type="SUPFAM" id="SSF82861">
    <property type="entry name" value="Mechanosensitive channel protein MscS (YggB), transmembrane region"/>
    <property type="match status" value="1"/>
</dbReference>
<sequence length="254" mass="27592">MTVMIVLAEIGVNIGPLLAGAGVLGLAIGFGAQKLVQDVITGVFIQMENAINTGDIVTASGITGTAEKLTIRSLGLRDLSGTYHMIPFSSVDTVSNFMREFAYHVGEYGVAYREDTDQVIVHLREAFAELMADPEQREKILVDELEVHGVTALADSSVNIRVRIKTLPGTQWGVGRAYNRLVKQHLDAAGIEIPFPHMTIYFGQDKDGSAPPAPLKMVGGSDQAIQLEQKPEKTDNSKSSKANPKDKEDFDEEH</sequence>
<evidence type="ECO:0000256" key="2">
    <source>
        <dbReference type="ARBA" id="ARBA00008017"/>
    </source>
</evidence>